<dbReference type="RefSeq" id="WP_096444303.1">
    <property type="nucleotide sequence ID" value="NZ_NWTN01000035.1"/>
</dbReference>
<dbReference type="EMBL" id="NWTN01000035">
    <property type="protein sequence ID" value="PRQ64778.1"/>
    <property type="molecule type" value="Genomic_DNA"/>
</dbReference>
<organism evidence="1 2">
    <name type="scientific">Vibrio mediterranei</name>
    <dbReference type="NCBI Taxonomy" id="689"/>
    <lineage>
        <taxon>Bacteria</taxon>
        <taxon>Pseudomonadati</taxon>
        <taxon>Pseudomonadota</taxon>
        <taxon>Gammaproteobacteria</taxon>
        <taxon>Vibrionales</taxon>
        <taxon>Vibrionaceae</taxon>
        <taxon>Vibrio</taxon>
    </lineage>
</organism>
<protein>
    <submittedName>
        <fullName evidence="1">Uncharacterized protein</fullName>
    </submittedName>
</protein>
<evidence type="ECO:0000313" key="1">
    <source>
        <dbReference type="EMBL" id="PRQ64778.1"/>
    </source>
</evidence>
<evidence type="ECO:0000313" key="2">
    <source>
        <dbReference type="Proteomes" id="UP000238163"/>
    </source>
</evidence>
<comment type="caution">
    <text evidence="1">The sequence shown here is derived from an EMBL/GenBank/DDBJ whole genome shotgun (WGS) entry which is preliminary data.</text>
</comment>
<keyword evidence="2" id="KW-1185">Reference proteome</keyword>
<dbReference type="Proteomes" id="UP000238163">
    <property type="component" value="Unassembled WGS sequence"/>
</dbReference>
<name>A0ABX5D6Z8_9VIBR</name>
<proteinExistence type="predicted"/>
<accession>A0ABX5D6Z8</accession>
<reference evidence="1 2" key="1">
    <citation type="submission" date="2017-09" db="EMBL/GenBank/DDBJ databases">
        <authorList>
            <person name="Girard L."/>
            <person name="Lami R."/>
            <person name="Suzuki M."/>
            <person name="Baudart J."/>
        </authorList>
    </citation>
    <scope>NUCLEOTIDE SEQUENCE [LARGE SCALE GENOMIC DNA]</scope>
    <source>
        <strain evidence="1 2">17LN0615E</strain>
    </source>
</reference>
<gene>
    <name evidence="1" type="ORF">COR51_25690</name>
</gene>
<sequence length="139" mass="16367">MLHAFLIHSAGIHDNIAWLLAFHKNVDQEYNLDKKRMQVVLYGDWFRQFLTPRLVKRVDETKDWFEHIRDHRHPTAHRIPPYLIPYIVYQDTGEFDYTPRYIHDFDESAPVLLHAQSLCDIGGVILTVKALIDDLTEVG</sequence>
<reference evidence="1 2" key="2">
    <citation type="submission" date="2018-03" db="EMBL/GenBank/DDBJ databases">
        <title>Genetic Diversity and Phenotypic Plasticity of AHL Mediated Quorum Sensing in Environmental Strains of Vibrio mediterranei.</title>
        <authorList>
            <person name="Lantoine F."/>
            <person name="Vouve F."/>
        </authorList>
    </citation>
    <scope>NUCLEOTIDE SEQUENCE [LARGE SCALE GENOMIC DNA]</scope>
    <source>
        <strain evidence="1 2">17LN0615E</strain>
    </source>
</reference>